<dbReference type="InterPro" id="IPR029069">
    <property type="entry name" value="HotDog_dom_sf"/>
</dbReference>
<organism evidence="4 5">
    <name type="scientific">Tilletiopsis washingtonensis</name>
    <dbReference type="NCBI Taxonomy" id="58919"/>
    <lineage>
        <taxon>Eukaryota</taxon>
        <taxon>Fungi</taxon>
        <taxon>Dikarya</taxon>
        <taxon>Basidiomycota</taxon>
        <taxon>Ustilaginomycotina</taxon>
        <taxon>Exobasidiomycetes</taxon>
        <taxon>Entylomatales</taxon>
        <taxon>Entylomatales incertae sedis</taxon>
        <taxon>Tilletiopsis</taxon>
    </lineage>
</organism>
<dbReference type="InterPro" id="IPR006683">
    <property type="entry name" value="Thioestr_dom"/>
</dbReference>
<dbReference type="PANTHER" id="PTHR21660">
    <property type="entry name" value="THIOESTERASE SUPERFAMILY MEMBER-RELATED"/>
    <property type="match status" value="1"/>
</dbReference>
<dbReference type="SUPFAM" id="SSF54637">
    <property type="entry name" value="Thioesterase/thiol ester dehydrase-isomerase"/>
    <property type="match status" value="1"/>
</dbReference>
<dbReference type="FunFam" id="3.10.129.10:FF:000033">
    <property type="entry name" value="acyl-coenzyme A thioesterase 13"/>
    <property type="match status" value="1"/>
</dbReference>
<protein>
    <submittedName>
        <fullName evidence="4">Acyl-coenzyme A thioesteras-like protein 13</fullName>
    </submittedName>
</protein>
<evidence type="ECO:0000313" key="4">
    <source>
        <dbReference type="EMBL" id="PWN96597.1"/>
    </source>
</evidence>
<dbReference type="CDD" id="cd03443">
    <property type="entry name" value="PaaI_thioesterase"/>
    <property type="match status" value="1"/>
</dbReference>
<evidence type="ECO:0000256" key="2">
    <source>
        <dbReference type="ARBA" id="ARBA00022801"/>
    </source>
</evidence>
<sequence>MSEQEQHLAQIRDIHSGIVRNSPIYEFALSGLTVTEASGPVVRAVLPLTATQVNSKGTLHGSVTATIVDWIGGLCVASASADPASAKRGVSVDIHVSYIGGAKAGHELLIEGKADKVGRTLAFISVELRVREQGASDQGKLVAKGSHTKFVG</sequence>
<dbReference type="RefSeq" id="XP_025596876.1">
    <property type="nucleotide sequence ID" value="XM_025745398.1"/>
</dbReference>
<keyword evidence="2" id="KW-0378">Hydrolase</keyword>
<accession>A0A316Z4A6</accession>
<dbReference type="Pfam" id="PF03061">
    <property type="entry name" value="4HBT"/>
    <property type="match status" value="1"/>
</dbReference>
<dbReference type="InterPro" id="IPR039298">
    <property type="entry name" value="ACOT13"/>
</dbReference>
<evidence type="ECO:0000313" key="5">
    <source>
        <dbReference type="Proteomes" id="UP000245946"/>
    </source>
</evidence>
<proteinExistence type="inferred from homology"/>
<dbReference type="PANTHER" id="PTHR21660:SF11">
    <property type="entry name" value="FAMILY PROTEIN, PUTATIVE (AFU_ORTHOLOGUE AFUA_4G04355)-RELATED"/>
    <property type="match status" value="1"/>
</dbReference>
<dbReference type="Proteomes" id="UP000245946">
    <property type="component" value="Unassembled WGS sequence"/>
</dbReference>
<dbReference type="Gene3D" id="3.10.129.10">
    <property type="entry name" value="Hotdog Thioesterase"/>
    <property type="match status" value="1"/>
</dbReference>
<dbReference type="EMBL" id="KZ819298">
    <property type="protein sequence ID" value="PWN96597.1"/>
    <property type="molecule type" value="Genomic_DNA"/>
</dbReference>
<dbReference type="NCBIfam" id="TIGR00369">
    <property type="entry name" value="unchar_dom_1"/>
    <property type="match status" value="1"/>
</dbReference>
<evidence type="ECO:0000259" key="3">
    <source>
        <dbReference type="Pfam" id="PF03061"/>
    </source>
</evidence>
<dbReference type="GO" id="GO:0047617">
    <property type="term" value="F:fatty acyl-CoA hydrolase activity"/>
    <property type="evidence" value="ECO:0007669"/>
    <property type="project" value="InterPro"/>
</dbReference>
<comment type="similarity">
    <text evidence="1">Belongs to the thioesterase PaaI family.</text>
</comment>
<gene>
    <name evidence="4" type="ORF">FA09DRAFT_361755</name>
</gene>
<name>A0A316Z4A6_9BASI</name>
<dbReference type="InterPro" id="IPR003736">
    <property type="entry name" value="PAAI_dom"/>
</dbReference>
<evidence type="ECO:0000256" key="1">
    <source>
        <dbReference type="ARBA" id="ARBA00008324"/>
    </source>
</evidence>
<reference evidence="4 5" key="1">
    <citation type="journal article" date="2018" name="Mol. Biol. Evol.">
        <title>Broad Genomic Sampling Reveals a Smut Pathogenic Ancestry of the Fungal Clade Ustilaginomycotina.</title>
        <authorList>
            <person name="Kijpornyongpan T."/>
            <person name="Mondo S.J."/>
            <person name="Barry K."/>
            <person name="Sandor L."/>
            <person name="Lee J."/>
            <person name="Lipzen A."/>
            <person name="Pangilinan J."/>
            <person name="LaButti K."/>
            <person name="Hainaut M."/>
            <person name="Henrissat B."/>
            <person name="Grigoriev I.V."/>
            <person name="Spatafora J.W."/>
            <person name="Aime M.C."/>
        </authorList>
    </citation>
    <scope>NUCLEOTIDE SEQUENCE [LARGE SCALE GENOMIC DNA]</scope>
    <source>
        <strain evidence="4 5">MCA 4186</strain>
    </source>
</reference>
<feature type="domain" description="Thioesterase" evidence="3">
    <location>
        <begin position="57"/>
        <end position="133"/>
    </location>
</feature>
<dbReference type="AlphaFoldDB" id="A0A316Z4A6"/>
<keyword evidence="5" id="KW-1185">Reference proteome</keyword>
<dbReference type="GeneID" id="37272942"/>
<dbReference type="STRING" id="58919.A0A316Z4A6"/>
<dbReference type="OrthoDB" id="46529at2759"/>